<evidence type="ECO:0000313" key="4">
    <source>
        <dbReference type="Proteomes" id="UP000821853"/>
    </source>
</evidence>
<accession>A0A9J6FD34</accession>
<keyword evidence="4" id="KW-1185">Reference proteome</keyword>
<keyword evidence="1" id="KW-0863">Zinc-finger</keyword>
<dbReference type="EMBL" id="JABSTR010000001">
    <property type="protein sequence ID" value="KAH9360249.1"/>
    <property type="molecule type" value="Genomic_DNA"/>
</dbReference>
<dbReference type="PROSITE" id="PS50158">
    <property type="entry name" value="ZF_CCHC"/>
    <property type="match status" value="1"/>
</dbReference>
<dbReference type="GO" id="GO:0008270">
    <property type="term" value="F:zinc ion binding"/>
    <property type="evidence" value="ECO:0007669"/>
    <property type="project" value="UniProtKB-KW"/>
</dbReference>
<dbReference type="OMA" id="QLMTHRA"/>
<gene>
    <name evidence="3" type="ORF">HPB48_019833</name>
</gene>
<keyword evidence="1" id="KW-0479">Metal-binding</keyword>
<protein>
    <recommendedName>
        <fullName evidence="2">CCHC-type domain-containing protein</fullName>
    </recommendedName>
</protein>
<dbReference type="OrthoDB" id="6513379at2759"/>
<dbReference type="InterPro" id="IPR001878">
    <property type="entry name" value="Znf_CCHC"/>
</dbReference>
<dbReference type="AlphaFoldDB" id="A0A9J6FD34"/>
<comment type="caution">
    <text evidence="3">The sequence shown here is derived from an EMBL/GenBank/DDBJ whole genome shotgun (WGS) entry which is preliminary data.</text>
</comment>
<dbReference type="Proteomes" id="UP000821853">
    <property type="component" value="Chromosome 1"/>
</dbReference>
<reference evidence="3 4" key="1">
    <citation type="journal article" date="2020" name="Cell">
        <title>Large-Scale Comparative Analyses of Tick Genomes Elucidate Their Genetic Diversity and Vector Capacities.</title>
        <authorList>
            <consortium name="Tick Genome and Microbiome Consortium (TIGMIC)"/>
            <person name="Jia N."/>
            <person name="Wang J."/>
            <person name="Shi W."/>
            <person name="Du L."/>
            <person name="Sun Y."/>
            <person name="Zhan W."/>
            <person name="Jiang J.F."/>
            <person name="Wang Q."/>
            <person name="Zhang B."/>
            <person name="Ji P."/>
            <person name="Bell-Sakyi L."/>
            <person name="Cui X.M."/>
            <person name="Yuan T.T."/>
            <person name="Jiang B.G."/>
            <person name="Yang W.F."/>
            <person name="Lam T.T."/>
            <person name="Chang Q.C."/>
            <person name="Ding S.J."/>
            <person name="Wang X.J."/>
            <person name="Zhu J.G."/>
            <person name="Ruan X.D."/>
            <person name="Zhao L."/>
            <person name="Wei J.T."/>
            <person name="Ye R.Z."/>
            <person name="Que T.C."/>
            <person name="Du C.H."/>
            <person name="Zhou Y.H."/>
            <person name="Cheng J.X."/>
            <person name="Dai P.F."/>
            <person name="Guo W.B."/>
            <person name="Han X.H."/>
            <person name="Huang E.J."/>
            <person name="Li L.F."/>
            <person name="Wei W."/>
            <person name="Gao Y.C."/>
            <person name="Liu J.Z."/>
            <person name="Shao H.Z."/>
            <person name="Wang X."/>
            <person name="Wang C.C."/>
            <person name="Yang T.C."/>
            <person name="Huo Q.B."/>
            <person name="Li W."/>
            <person name="Chen H.Y."/>
            <person name="Chen S.E."/>
            <person name="Zhou L.G."/>
            <person name="Ni X.B."/>
            <person name="Tian J.H."/>
            <person name="Sheng Y."/>
            <person name="Liu T."/>
            <person name="Pan Y.S."/>
            <person name="Xia L.Y."/>
            <person name="Li J."/>
            <person name="Zhao F."/>
            <person name="Cao W.C."/>
        </authorList>
    </citation>
    <scope>NUCLEOTIDE SEQUENCE [LARGE SCALE GENOMIC DNA]</scope>
    <source>
        <strain evidence="3">HaeL-2018</strain>
    </source>
</reference>
<keyword evidence="1" id="KW-0862">Zinc</keyword>
<dbReference type="GO" id="GO:0003676">
    <property type="term" value="F:nucleic acid binding"/>
    <property type="evidence" value="ECO:0007669"/>
    <property type="project" value="InterPro"/>
</dbReference>
<evidence type="ECO:0000313" key="3">
    <source>
        <dbReference type="EMBL" id="KAH9360249.1"/>
    </source>
</evidence>
<proteinExistence type="predicted"/>
<organism evidence="3 4">
    <name type="scientific">Haemaphysalis longicornis</name>
    <name type="common">Bush tick</name>
    <dbReference type="NCBI Taxonomy" id="44386"/>
    <lineage>
        <taxon>Eukaryota</taxon>
        <taxon>Metazoa</taxon>
        <taxon>Ecdysozoa</taxon>
        <taxon>Arthropoda</taxon>
        <taxon>Chelicerata</taxon>
        <taxon>Arachnida</taxon>
        <taxon>Acari</taxon>
        <taxon>Parasitiformes</taxon>
        <taxon>Ixodida</taxon>
        <taxon>Ixodoidea</taxon>
        <taxon>Ixodidae</taxon>
        <taxon>Haemaphysalinae</taxon>
        <taxon>Haemaphysalis</taxon>
    </lineage>
</organism>
<name>A0A9J6FD34_HAELO</name>
<dbReference type="VEuPathDB" id="VectorBase:HLOH_049756"/>
<feature type="domain" description="CCHC-type" evidence="2">
    <location>
        <begin position="249"/>
        <end position="264"/>
    </location>
</feature>
<evidence type="ECO:0000256" key="1">
    <source>
        <dbReference type="PROSITE-ProRule" id="PRU00047"/>
    </source>
</evidence>
<evidence type="ECO:0000259" key="2">
    <source>
        <dbReference type="PROSITE" id="PS50158"/>
    </source>
</evidence>
<sequence>MEEGNILASPVTASGALLIQPARLIPVATQLGEHSYSSPCDDEPLKKKLAMAETGKELLECENIEMESPKEDEDGFTTVTYRKNRASGIPIVFKPTTAELSFWKANPNRVAAEIVAAINEKVLSSRINKGRKLLCWSELSAVCSKLLELKTLAGIPINALIPESYMKTLGKIKDVPIDYSDEDLLEYLKERGVIAVRRQRTWKMNEDGSISMRPLPNVFLQFRPDKPMPHRVPRFTMYPVEKYIEPVVRCYKCQRYGHIARTCRGTLRCKTCSGPHDYKECLTKRQPKCANCSGPHPASFSRCPRSKWASHLQREKILNGKQDRQQRPLPNYEWVSKTAHNQRGLDQNTRRDLYSSILKG</sequence>